<dbReference type="GO" id="GO:0006355">
    <property type="term" value="P:regulation of DNA-templated transcription"/>
    <property type="evidence" value="ECO:0007669"/>
    <property type="project" value="InterPro"/>
</dbReference>
<evidence type="ECO:0008006" key="3">
    <source>
        <dbReference type="Google" id="ProtNLM"/>
    </source>
</evidence>
<feature type="region of interest" description="Disordered" evidence="1">
    <location>
        <begin position="64"/>
        <end position="98"/>
    </location>
</feature>
<dbReference type="EMBL" id="CADCVR010000034">
    <property type="protein sequence ID" value="CAA9486383.1"/>
    <property type="molecule type" value="Genomic_DNA"/>
</dbReference>
<organism evidence="2">
    <name type="scientific">uncultured Solirubrobacteraceae bacterium</name>
    <dbReference type="NCBI Taxonomy" id="1162706"/>
    <lineage>
        <taxon>Bacteria</taxon>
        <taxon>Bacillati</taxon>
        <taxon>Actinomycetota</taxon>
        <taxon>Thermoleophilia</taxon>
        <taxon>Solirubrobacterales</taxon>
        <taxon>Solirubrobacteraceae</taxon>
        <taxon>environmental samples</taxon>
    </lineage>
</organism>
<protein>
    <recommendedName>
        <fullName evidence="3">Toxin-antitoxin system HicB family antitoxin</fullName>
    </recommendedName>
</protein>
<proteinExistence type="predicted"/>
<accession>A0A6J4S9W1</accession>
<evidence type="ECO:0000313" key="2">
    <source>
        <dbReference type="EMBL" id="CAA9486383.1"/>
    </source>
</evidence>
<evidence type="ECO:0000256" key="1">
    <source>
        <dbReference type="SAM" id="MobiDB-lite"/>
    </source>
</evidence>
<gene>
    <name evidence="2" type="ORF">AVDCRST_MAG53-1027</name>
</gene>
<name>A0A6J4S9W1_9ACTN</name>
<dbReference type="InterPro" id="IPR010985">
    <property type="entry name" value="Ribbon_hlx_hlx"/>
</dbReference>
<dbReference type="AlphaFoldDB" id="A0A6J4S9W1"/>
<dbReference type="SUPFAM" id="SSF47598">
    <property type="entry name" value="Ribbon-helix-helix"/>
    <property type="match status" value="1"/>
</dbReference>
<sequence>MQLTLRVDAALADGLKCAATERGQSVNAFATAVLRAAIDPDLAGAEAEKVRERLLRAGLLAASQPGPRSAIDPQALGDARRAAGRGTPVADLVGEERR</sequence>
<reference evidence="2" key="1">
    <citation type="submission" date="2020-02" db="EMBL/GenBank/DDBJ databases">
        <authorList>
            <person name="Meier V. D."/>
        </authorList>
    </citation>
    <scope>NUCLEOTIDE SEQUENCE</scope>
    <source>
        <strain evidence="2">AVDCRST_MAG53</strain>
    </source>
</reference>